<keyword evidence="2" id="KW-1185">Reference proteome</keyword>
<evidence type="ECO:0000313" key="2">
    <source>
        <dbReference type="Proteomes" id="UP000095287"/>
    </source>
</evidence>
<evidence type="ECO:0000313" key="3">
    <source>
        <dbReference type="WBParaSite" id="L893_g17798.t1"/>
    </source>
</evidence>
<sequence>MISQRSYKKLVSMLVGHESEEPPKQKRSVCCAALRTVVDVKVLMLTMTIWTAIIAVVMLFGMLSGPPDPYSELSLLKKTTEADEAFVKNVNKLLLEWAENRYIYGNQLLSKDMRKIVERGSQMTEERIKLAYKYVREAVSNNRTERAIMDTVELYVRVLGHERTVEVARFLATFIGSDGRDGAGLLVQIETLYAAEMGELIRETLPSTKLGERAGGYSWLLDF</sequence>
<dbReference type="AlphaFoldDB" id="A0A1I7YMC0"/>
<dbReference type="Proteomes" id="UP000095287">
    <property type="component" value="Unplaced"/>
</dbReference>
<reference evidence="3" key="1">
    <citation type="submission" date="2016-11" db="UniProtKB">
        <authorList>
            <consortium name="WormBaseParasite"/>
        </authorList>
    </citation>
    <scope>IDENTIFICATION</scope>
</reference>
<evidence type="ECO:0000256" key="1">
    <source>
        <dbReference type="SAM" id="Phobius"/>
    </source>
</evidence>
<feature type="transmembrane region" description="Helical" evidence="1">
    <location>
        <begin position="42"/>
        <end position="63"/>
    </location>
</feature>
<keyword evidence="1" id="KW-0472">Membrane</keyword>
<dbReference type="WBParaSite" id="L893_g17798.t1">
    <property type="protein sequence ID" value="L893_g17798.t1"/>
    <property type="gene ID" value="L893_g17798"/>
</dbReference>
<keyword evidence="1" id="KW-1133">Transmembrane helix</keyword>
<organism evidence="2 3">
    <name type="scientific">Steinernema glaseri</name>
    <dbReference type="NCBI Taxonomy" id="37863"/>
    <lineage>
        <taxon>Eukaryota</taxon>
        <taxon>Metazoa</taxon>
        <taxon>Ecdysozoa</taxon>
        <taxon>Nematoda</taxon>
        <taxon>Chromadorea</taxon>
        <taxon>Rhabditida</taxon>
        <taxon>Tylenchina</taxon>
        <taxon>Panagrolaimomorpha</taxon>
        <taxon>Strongyloidoidea</taxon>
        <taxon>Steinernematidae</taxon>
        <taxon>Steinernema</taxon>
    </lineage>
</organism>
<name>A0A1I7YMC0_9BILA</name>
<accession>A0A1I7YMC0</accession>
<protein>
    <submittedName>
        <fullName evidence="3">DUF148 domain-containing protein</fullName>
    </submittedName>
</protein>
<keyword evidence="1" id="KW-0812">Transmembrane</keyword>
<proteinExistence type="predicted"/>